<keyword evidence="2" id="KW-1185">Reference proteome</keyword>
<dbReference type="Proteomes" id="UP000821845">
    <property type="component" value="Chromosome 11"/>
</dbReference>
<name>A0ACB7T5S6_HYAAI</name>
<dbReference type="EMBL" id="CM023491">
    <property type="protein sequence ID" value="KAH6941504.1"/>
    <property type="molecule type" value="Genomic_DNA"/>
</dbReference>
<reference evidence="1" key="1">
    <citation type="submission" date="2020-05" db="EMBL/GenBank/DDBJ databases">
        <title>Large-scale comparative analyses of tick genomes elucidate their genetic diversity and vector capacities.</title>
        <authorList>
            <person name="Jia N."/>
            <person name="Wang J."/>
            <person name="Shi W."/>
            <person name="Du L."/>
            <person name="Sun Y."/>
            <person name="Zhan W."/>
            <person name="Jiang J."/>
            <person name="Wang Q."/>
            <person name="Zhang B."/>
            <person name="Ji P."/>
            <person name="Sakyi L.B."/>
            <person name="Cui X."/>
            <person name="Yuan T."/>
            <person name="Jiang B."/>
            <person name="Yang W."/>
            <person name="Lam T.T.-Y."/>
            <person name="Chang Q."/>
            <person name="Ding S."/>
            <person name="Wang X."/>
            <person name="Zhu J."/>
            <person name="Ruan X."/>
            <person name="Zhao L."/>
            <person name="Wei J."/>
            <person name="Que T."/>
            <person name="Du C."/>
            <person name="Cheng J."/>
            <person name="Dai P."/>
            <person name="Han X."/>
            <person name="Huang E."/>
            <person name="Gao Y."/>
            <person name="Liu J."/>
            <person name="Shao H."/>
            <person name="Ye R."/>
            <person name="Li L."/>
            <person name="Wei W."/>
            <person name="Wang X."/>
            <person name="Wang C."/>
            <person name="Yang T."/>
            <person name="Huo Q."/>
            <person name="Li W."/>
            <person name="Guo W."/>
            <person name="Chen H."/>
            <person name="Zhou L."/>
            <person name="Ni X."/>
            <person name="Tian J."/>
            <person name="Zhou Y."/>
            <person name="Sheng Y."/>
            <person name="Liu T."/>
            <person name="Pan Y."/>
            <person name="Xia L."/>
            <person name="Li J."/>
            <person name="Zhao F."/>
            <person name="Cao W."/>
        </authorList>
    </citation>
    <scope>NUCLEOTIDE SEQUENCE</scope>
    <source>
        <strain evidence="1">Hyas-2018</strain>
    </source>
</reference>
<sequence length="178" mass="18996">MTKPSPTKCGHCEKPHLPLSRLPTRPPGSKIPRPIPKRSAHNDSSSSGTSTERSPEPRSPKKQGCGPRPLGMPPSPSASVCQCRPNFITERDWIEAGSSSSRKPSPVRRLAPGRKPAKIPRLQRKTTAVSGIPRRRAPEDEGAFGPSQAFANMSISDTESGEEGSPADADMEFGSGPP</sequence>
<protein>
    <submittedName>
        <fullName evidence="1">Uncharacterized protein</fullName>
    </submittedName>
</protein>
<evidence type="ECO:0000313" key="2">
    <source>
        <dbReference type="Proteomes" id="UP000821845"/>
    </source>
</evidence>
<comment type="caution">
    <text evidence="1">The sequence shown here is derived from an EMBL/GenBank/DDBJ whole genome shotgun (WGS) entry which is preliminary data.</text>
</comment>
<evidence type="ECO:0000313" key="1">
    <source>
        <dbReference type="EMBL" id="KAH6941504.1"/>
    </source>
</evidence>
<accession>A0ACB7T5S6</accession>
<gene>
    <name evidence="1" type="ORF">HPB50_019161</name>
</gene>
<organism evidence="1 2">
    <name type="scientific">Hyalomma asiaticum</name>
    <name type="common">Tick</name>
    <dbReference type="NCBI Taxonomy" id="266040"/>
    <lineage>
        <taxon>Eukaryota</taxon>
        <taxon>Metazoa</taxon>
        <taxon>Ecdysozoa</taxon>
        <taxon>Arthropoda</taxon>
        <taxon>Chelicerata</taxon>
        <taxon>Arachnida</taxon>
        <taxon>Acari</taxon>
        <taxon>Parasitiformes</taxon>
        <taxon>Ixodida</taxon>
        <taxon>Ixodoidea</taxon>
        <taxon>Ixodidae</taxon>
        <taxon>Hyalomminae</taxon>
        <taxon>Hyalomma</taxon>
    </lineage>
</organism>
<proteinExistence type="predicted"/>